<dbReference type="InterPro" id="IPR022742">
    <property type="entry name" value="Hydrolase_4"/>
</dbReference>
<dbReference type="AlphaFoldDB" id="X1HXF5"/>
<reference evidence="2" key="1">
    <citation type="journal article" date="2014" name="Front. Microbiol.">
        <title>High frequency of phylogenetically diverse reductive dehalogenase-homologous genes in deep subseafloor sedimentary metagenomes.</title>
        <authorList>
            <person name="Kawai M."/>
            <person name="Futagami T."/>
            <person name="Toyoda A."/>
            <person name="Takaki Y."/>
            <person name="Nishi S."/>
            <person name="Hori S."/>
            <person name="Arai W."/>
            <person name="Tsubouchi T."/>
            <person name="Morono Y."/>
            <person name="Uchiyama I."/>
            <person name="Ito T."/>
            <person name="Fujiyama A."/>
            <person name="Inagaki F."/>
            <person name="Takami H."/>
        </authorList>
    </citation>
    <scope>NUCLEOTIDE SEQUENCE</scope>
    <source>
        <strain evidence="2">Expedition CK06-06</strain>
    </source>
</reference>
<feature type="non-terminal residue" evidence="2">
    <location>
        <position position="188"/>
    </location>
</feature>
<dbReference type="InterPro" id="IPR029058">
    <property type="entry name" value="AB_hydrolase_fold"/>
</dbReference>
<sequence>MMIDLIIENIEIPTKQDGILLKGSLYYTNKKNSKAPFIIILPGFLEHRQSGFVKFFSEKFADAGYYVLSYDYRAHGETKTKYGYSWNKIFPLIFSDIHIVLEWIIECQSKRLLEDKIVLFGRSLGGAIVLSHGFIDERAKILIALSPRYDYHTTQIKFQEEAIKKISPHNFLKKDPRNSDRIFITHCK</sequence>
<comment type="caution">
    <text evidence="2">The sequence shown here is derived from an EMBL/GenBank/DDBJ whole genome shotgun (WGS) entry which is preliminary data.</text>
</comment>
<evidence type="ECO:0000259" key="1">
    <source>
        <dbReference type="Pfam" id="PF12146"/>
    </source>
</evidence>
<accession>X1HXF5</accession>
<protein>
    <recommendedName>
        <fullName evidence="1">Serine aminopeptidase S33 domain-containing protein</fullName>
    </recommendedName>
</protein>
<dbReference type="EMBL" id="BARU01017762">
    <property type="protein sequence ID" value="GAH61765.1"/>
    <property type="molecule type" value="Genomic_DNA"/>
</dbReference>
<name>X1HXF5_9ZZZZ</name>
<evidence type="ECO:0000313" key="2">
    <source>
        <dbReference type="EMBL" id="GAH61765.1"/>
    </source>
</evidence>
<proteinExistence type="predicted"/>
<dbReference type="Gene3D" id="3.40.50.1820">
    <property type="entry name" value="alpha/beta hydrolase"/>
    <property type="match status" value="1"/>
</dbReference>
<dbReference type="Pfam" id="PF12146">
    <property type="entry name" value="Hydrolase_4"/>
    <property type="match status" value="1"/>
</dbReference>
<gene>
    <name evidence="2" type="ORF">S03H2_29423</name>
</gene>
<feature type="domain" description="Serine aminopeptidase S33" evidence="1">
    <location>
        <begin position="37"/>
        <end position="169"/>
    </location>
</feature>
<organism evidence="2">
    <name type="scientific">marine sediment metagenome</name>
    <dbReference type="NCBI Taxonomy" id="412755"/>
    <lineage>
        <taxon>unclassified sequences</taxon>
        <taxon>metagenomes</taxon>
        <taxon>ecological metagenomes</taxon>
    </lineage>
</organism>
<dbReference type="SUPFAM" id="SSF53474">
    <property type="entry name" value="alpha/beta-Hydrolases"/>
    <property type="match status" value="1"/>
</dbReference>